<feature type="region of interest" description="Disordered" evidence="1">
    <location>
        <begin position="181"/>
        <end position="207"/>
    </location>
</feature>
<evidence type="ECO:0000313" key="3">
    <source>
        <dbReference type="EMBL" id="GAG07557.1"/>
    </source>
</evidence>
<feature type="non-terminal residue" evidence="3">
    <location>
        <position position="1"/>
    </location>
</feature>
<dbReference type="Pfam" id="PF04313">
    <property type="entry name" value="HSDR_N"/>
    <property type="match status" value="1"/>
</dbReference>
<gene>
    <name evidence="3" type="ORF">S01H1_32992</name>
</gene>
<reference evidence="3" key="1">
    <citation type="journal article" date="2014" name="Front. Microbiol.">
        <title>High frequency of phylogenetically diverse reductive dehalogenase-homologous genes in deep subseafloor sedimentary metagenomes.</title>
        <authorList>
            <person name="Kawai M."/>
            <person name="Futagami T."/>
            <person name="Toyoda A."/>
            <person name="Takaki Y."/>
            <person name="Nishi S."/>
            <person name="Hori S."/>
            <person name="Arai W."/>
            <person name="Tsubouchi T."/>
            <person name="Morono Y."/>
            <person name="Uchiyama I."/>
            <person name="Ito T."/>
            <person name="Fujiyama A."/>
            <person name="Inagaki F."/>
            <person name="Takami H."/>
        </authorList>
    </citation>
    <scope>NUCLEOTIDE SEQUENCE</scope>
    <source>
        <strain evidence="3">Expedition CK06-06</strain>
    </source>
</reference>
<comment type="caution">
    <text evidence="3">The sequence shown here is derived from an EMBL/GenBank/DDBJ whole genome shotgun (WGS) entry which is preliminary data.</text>
</comment>
<organism evidence="3">
    <name type="scientific">marine sediment metagenome</name>
    <dbReference type="NCBI Taxonomy" id="412755"/>
    <lineage>
        <taxon>unclassified sequences</taxon>
        <taxon>metagenomes</taxon>
        <taxon>ecological metagenomes</taxon>
    </lineage>
</organism>
<evidence type="ECO:0000259" key="2">
    <source>
        <dbReference type="Pfam" id="PF04313"/>
    </source>
</evidence>
<dbReference type="InterPro" id="IPR007409">
    <property type="entry name" value="Restrct_endonuc_type1_HsdR_N"/>
</dbReference>
<evidence type="ECO:0000256" key="1">
    <source>
        <dbReference type="SAM" id="MobiDB-lite"/>
    </source>
</evidence>
<dbReference type="GO" id="GO:0009307">
    <property type="term" value="P:DNA restriction-modification system"/>
    <property type="evidence" value="ECO:0007669"/>
    <property type="project" value="UniProtKB-KW"/>
</dbReference>
<sequence>GTKKGERVDYAILKDEKPIMLFECKRYGSDLGKEEGSQLYRYFSVTEARFAVLTDGVIYRFYSDLDQPNKMDAKPFLEFNVLDFEEALVEELKKFSKSSFDLEEILATASELKYTREIKKILAEEWSNPSGDFVRFFASQVYSGHKTQTVMQQFHPITKSAFHQFVSDRISDRLKSALAEETATASGRIQQEPAGPTQEGAEGQEEDGGIAARQEELQGYYVVKAILREVIDPKRLWMREQKSYCAILLDNTNHKPICRLHFNTPRKHLGLFD</sequence>
<feature type="domain" description="Restriction endonuclease type I HsdR N-terminal" evidence="2">
    <location>
        <begin position="4"/>
        <end position="69"/>
    </location>
</feature>
<dbReference type="AlphaFoldDB" id="X0V889"/>
<accession>X0V889</accession>
<name>X0V889_9ZZZZ</name>
<dbReference type="GO" id="GO:0003677">
    <property type="term" value="F:DNA binding"/>
    <property type="evidence" value="ECO:0007669"/>
    <property type="project" value="UniProtKB-KW"/>
</dbReference>
<feature type="non-terminal residue" evidence="3">
    <location>
        <position position="273"/>
    </location>
</feature>
<dbReference type="EMBL" id="BARS01020460">
    <property type="protein sequence ID" value="GAG07557.1"/>
    <property type="molecule type" value="Genomic_DNA"/>
</dbReference>
<dbReference type="GO" id="GO:0005524">
    <property type="term" value="F:ATP binding"/>
    <property type="evidence" value="ECO:0007669"/>
    <property type="project" value="UniProtKB-KW"/>
</dbReference>
<dbReference type="GO" id="GO:0009035">
    <property type="term" value="F:type I site-specific deoxyribonuclease activity"/>
    <property type="evidence" value="ECO:0007669"/>
    <property type="project" value="UniProtKB-EC"/>
</dbReference>
<proteinExistence type="predicted"/>
<protein>
    <recommendedName>
        <fullName evidence="2">Restriction endonuclease type I HsdR N-terminal domain-containing protein</fullName>
    </recommendedName>
</protein>